<keyword evidence="2" id="KW-1185">Reference proteome</keyword>
<reference evidence="1 2" key="1">
    <citation type="journal article" date="2014" name="PLoS Genet.">
        <title>Phylogenetically driven sequencing of extremely halophilic archaea reveals strategies for static and dynamic osmo-response.</title>
        <authorList>
            <person name="Becker E.A."/>
            <person name="Seitzer P.M."/>
            <person name="Tritt A."/>
            <person name="Larsen D."/>
            <person name="Krusor M."/>
            <person name="Yao A.I."/>
            <person name="Wu D."/>
            <person name="Madern D."/>
            <person name="Eisen J.A."/>
            <person name="Darling A.E."/>
            <person name="Facciotti M.T."/>
        </authorList>
    </citation>
    <scope>NUCLEOTIDE SEQUENCE [LARGE SCALE GENOMIC DNA]</scope>
    <source>
        <strain evidence="1 2">JCM 14848</strain>
    </source>
</reference>
<gene>
    <name evidence="1" type="ORF">C474_10956</name>
</gene>
<proteinExistence type="predicted"/>
<organism evidence="1 2">
    <name type="scientific">Halogeometricum pallidum JCM 14848</name>
    <dbReference type="NCBI Taxonomy" id="1227487"/>
    <lineage>
        <taxon>Archaea</taxon>
        <taxon>Methanobacteriati</taxon>
        <taxon>Methanobacteriota</taxon>
        <taxon>Stenosarchaea group</taxon>
        <taxon>Halobacteria</taxon>
        <taxon>Halobacteriales</taxon>
        <taxon>Haloferacaceae</taxon>
        <taxon>Halogeometricum</taxon>
    </lineage>
</organism>
<comment type="caution">
    <text evidence="1">The sequence shown here is derived from an EMBL/GenBank/DDBJ whole genome shotgun (WGS) entry which is preliminary data.</text>
</comment>
<evidence type="ECO:0000313" key="2">
    <source>
        <dbReference type="Proteomes" id="UP000011513"/>
    </source>
</evidence>
<dbReference type="InParanoid" id="M0D658"/>
<dbReference type="AlphaFoldDB" id="M0D658"/>
<sequence>MAGDQLPDPHRRTSTSMASASRLAFLAANAVFSGYRCPNPRWAMTPITDNEGTGRKKACG</sequence>
<dbReference type="Proteomes" id="UP000011513">
    <property type="component" value="Unassembled WGS sequence"/>
</dbReference>
<accession>M0D658</accession>
<name>M0D658_HALPD</name>
<evidence type="ECO:0000313" key="1">
    <source>
        <dbReference type="EMBL" id="ELZ30976.1"/>
    </source>
</evidence>
<dbReference type="EMBL" id="AOIV01000024">
    <property type="protein sequence ID" value="ELZ30976.1"/>
    <property type="molecule type" value="Genomic_DNA"/>
</dbReference>
<protein>
    <submittedName>
        <fullName evidence="1">Uncharacterized protein</fullName>
    </submittedName>
</protein>